<comment type="caution">
    <text evidence="2">The sequence shown here is derived from an EMBL/GenBank/DDBJ whole genome shotgun (WGS) entry which is preliminary data.</text>
</comment>
<keyword evidence="3" id="KW-1185">Reference proteome</keyword>
<dbReference type="Pfam" id="PF02645">
    <property type="entry name" value="DegV"/>
    <property type="match status" value="1"/>
</dbReference>
<dbReference type="RefSeq" id="WP_174494983.1">
    <property type="nucleotide sequence ID" value="NZ_CADDWK010000002.1"/>
</dbReference>
<dbReference type="GO" id="GO:0008289">
    <property type="term" value="F:lipid binding"/>
    <property type="evidence" value="ECO:0007669"/>
    <property type="project" value="UniProtKB-KW"/>
</dbReference>
<name>A0A841PU72_9BACI</name>
<evidence type="ECO:0000313" key="3">
    <source>
        <dbReference type="Proteomes" id="UP000581688"/>
    </source>
</evidence>
<dbReference type="InterPro" id="IPR050270">
    <property type="entry name" value="DegV_domain_contain"/>
</dbReference>
<dbReference type="PANTHER" id="PTHR33434">
    <property type="entry name" value="DEGV DOMAIN-CONTAINING PROTEIN DR_1986-RELATED"/>
    <property type="match status" value="1"/>
</dbReference>
<proteinExistence type="predicted"/>
<dbReference type="AlphaFoldDB" id="A0A841PU72"/>
<dbReference type="NCBIfam" id="TIGR00762">
    <property type="entry name" value="DegV"/>
    <property type="match status" value="1"/>
</dbReference>
<dbReference type="InterPro" id="IPR043168">
    <property type="entry name" value="DegV_C"/>
</dbReference>
<dbReference type="Proteomes" id="UP000581688">
    <property type="component" value="Unassembled WGS sequence"/>
</dbReference>
<dbReference type="Gene3D" id="3.40.50.10170">
    <property type="match status" value="1"/>
</dbReference>
<dbReference type="PROSITE" id="PS51482">
    <property type="entry name" value="DEGV"/>
    <property type="match status" value="1"/>
</dbReference>
<keyword evidence="1" id="KW-0446">Lipid-binding</keyword>
<evidence type="ECO:0000256" key="1">
    <source>
        <dbReference type="ARBA" id="ARBA00023121"/>
    </source>
</evidence>
<dbReference type="InterPro" id="IPR003797">
    <property type="entry name" value="DegV"/>
</dbReference>
<protein>
    <submittedName>
        <fullName evidence="2">DegV family protein with EDD domain</fullName>
    </submittedName>
</protein>
<accession>A0A841PU72</accession>
<gene>
    <name evidence="2" type="ORF">HNQ94_000795</name>
</gene>
<dbReference type="PANTHER" id="PTHR33434:SF2">
    <property type="entry name" value="FATTY ACID-BINDING PROTEIN TM_1468"/>
    <property type="match status" value="1"/>
</dbReference>
<sequence length="280" mass="31423">MKKIAWITDSTCGLPEEYIKEKGIFVLPMNVILNGISYKEDIDLSKEEIYEKLQVYGEGAKTSQPSYGEFIEVYEKVKEEYDCGIAIHASSELTGTYQSSVSASQMTGFPVEVIDSRIGSYPLGKMIQNGIEMQESGKSFEEIVEIMKAYPQQTDLYLLPASFDQLKRSGRVSTAQTVFANLMNINLLLKFDDGKVVVDEKIRAKKRAKRRIFDIVGEAIQQYQLKEVCVLHAGVADMAHAWKEELESIHQTIKFKVETLVPVAGVHTGYGTMGVAWLKV</sequence>
<organism evidence="2 3">
    <name type="scientific">Salirhabdus euzebyi</name>
    <dbReference type="NCBI Taxonomy" id="394506"/>
    <lineage>
        <taxon>Bacteria</taxon>
        <taxon>Bacillati</taxon>
        <taxon>Bacillota</taxon>
        <taxon>Bacilli</taxon>
        <taxon>Bacillales</taxon>
        <taxon>Bacillaceae</taxon>
        <taxon>Salirhabdus</taxon>
    </lineage>
</organism>
<dbReference type="EMBL" id="JACHGH010000002">
    <property type="protein sequence ID" value="MBB6452350.1"/>
    <property type="molecule type" value="Genomic_DNA"/>
</dbReference>
<reference evidence="2 3" key="1">
    <citation type="submission" date="2020-08" db="EMBL/GenBank/DDBJ databases">
        <title>Genomic Encyclopedia of Type Strains, Phase IV (KMG-IV): sequencing the most valuable type-strain genomes for metagenomic binning, comparative biology and taxonomic classification.</title>
        <authorList>
            <person name="Goeker M."/>
        </authorList>
    </citation>
    <scope>NUCLEOTIDE SEQUENCE [LARGE SCALE GENOMIC DNA]</scope>
    <source>
        <strain evidence="2 3">DSM 19612</strain>
    </source>
</reference>
<evidence type="ECO:0000313" key="2">
    <source>
        <dbReference type="EMBL" id="MBB6452350.1"/>
    </source>
</evidence>
<dbReference type="SUPFAM" id="SSF82549">
    <property type="entry name" value="DAK1/DegV-like"/>
    <property type="match status" value="1"/>
</dbReference>
<dbReference type="Gene3D" id="3.30.1180.10">
    <property type="match status" value="1"/>
</dbReference>